<dbReference type="GO" id="GO:0046872">
    <property type="term" value="F:metal ion binding"/>
    <property type="evidence" value="ECO:0007669"/>
    <property type="project" value="UniProtKB-KW"/>
</dbReference>
<comment type="caution">
    <text evidence="7">The sequence shown here is derived from an EMBL/GenBank/DDBJ whole genome shotgun (WGS) entry which is preliminary data.</text>
</comment>
<dbReference type="GO" id="GO:0004659">
    <property type="term" value="F:prenyltransferase activity"/>
    <property type="evidence" value="ECO:0007669"/>
    <property type="project" value="InterPro"/>
</dbReference>
<dbReference type="Pfam" id="PF00348">
    <property type="entry name" value="polyprenyl_synt"/>
    <property type="match status" value="1"/>
</dbReference>
<dbReference type="InterPro" id="IPR000092">
    <property type="entry name" value="Polyprenyl_synt"/>
</dbReference>
<comment type="cofactor">
    <cofactor evidence="1">
        <name>Mg(2+)</name>
        <dbReference type="ChEBI" id="CHEBI:18420"/>
    </cofactor>
</comment>
<dbReference type="AlphaFoldDB" id="A0A2V1HY22"/>
<dbReference type="OrthoDB" id="4497239at2"/>
<evidence type="ECO:0000256" key="4">
    <source>
        <dbReference type="ARBA" id="ARBA00022723"/>
    </source>
</evidence>
<sequence length="338" mass="36105">MDAVLREYFSLASARARSIDDRYERLWGRLESSASGGKRFRPLLVLAAYEGLGGTDETQAARVGAAFELLHTALIVHDDVIDRDFTRRGLPNVSGSYRDIATTAGIPIPAAEHRGMSAAVIAGDLALAGVYRLVESARLDDVVREKVLQLVDWALFASAAGELADVDFSMSASVPSIAKVLDMARLKTAVYTFEAPLQAGAVLAGADERTGDLLGEFGREIGIAYQATDDLLGLFGDEARTGKSTLGDLREGKSTLPVAHAATTPLWPEIARYFGRSDLTTEDADEARRLLIACGAESATRALASRHAAAAIAVLEQLPAAVGERLRPIAVRALERDK</sequence>
<dbReference type="InterPro" id="IPR008949">
    <property type="entry name" value="Isoprenoid_synthase_dom_sf"/>
</dbReference>
<protein>
    <submittedName>
        <fullName evidence="7">Geranylgeranyl pyrophosphate synthase</fullName>
    </submittedName>
</protein>
<evidence type="ECO:0000256" key="5">
    <source>
        <dbReference type="ARBA" id="ARBA00022842"/>
    </source>
</evidence>
<keyword evidence="3 6" id="KW-0808">Transferase</keyword>
<dbReference type="Proteomes" id="UP000244893">
    <property type="component" value="Unassembled WGS sequence"/>
</dbReference>
<evidence type="ECO:0000256" key="1">
    <source>
        <dbReference type="ARBA" id="ARBA00001946"/>
    </source>
</evidence>
<evidence type="ECO:0000256" key="6">
    <source>
        <dbReference type="RuleBase" id="RU004466"/>
    </source>
</evidence>
<evidence type="ECO:0000256" key="3">
    <source>
        <dbReference type="ARBA" id="ARBA00022679"/>
    </source>
</evidence>
<dbReference type="InterPro" id="IPR033749">
    <property type="entry name" value="Polyprenyl_synt_CS"/>
</dbReference>
<dbReference type="SFLD" id="SFLDS00005">
    <property type="entry name" value="Isoprenoid_Synthase_Type_I"/>
    <property type="match status" value="1"/>
</dbReference>
<proteinExistence type="inferred from homology"/>
<dbReference type="Gene3D" id="1.10.600.10">
    <property type="entry name" value="Farnesyl Diphosphate Synthase"/>
    <property type="match status" value="1"/>
</dbReference>
<organism evidence="7 8">
    <name type="scientific">Amnibacterium flavum</name>
    <dbReference type="NCBI Taxonomy" id="2173173"/>
    <lineage>
        <taxon>Bacteria</taxon>
        <taxon>Bacillati</taxon>
        <taxon>Actinomycetota</taxon>
        <taxon>Actinomycetes</taxon>
        <taxon>Micrococcales</taxon>
        <taxon>Microbacteriaceae</taxon>
        <taxon>Amnibacterium</taxon>
    </lineage>
</organism>
<dbReference type="PANTHER" id="PTHR12001">
    <property type="entry name" value="GERANYLGERANYL PYROPHOSPHATE SYNTHASE"/>
    <property type="match status" value="1"/>
</dbReference>
<evidence type="ECO:0000313" key="8">
    <source>
        <dbReference type="Proteomes" id="UP000244893"/>
    </source>
</evidence>
<dbReference type="SUPFAM" id="SSF48576">
    <property type="entry name" value="Terpenoid synthases"/>
    <property type="match status" value="1"/>
</dbReference>
<reference evidence="7 8" key="1">
    <citation type="submission" date="2018-05" db="EMBL/GenBank/DDBJ databases">
        <title>Amnibacterium sp. M8JJ-5, whole genome shotgun sequence.</title>
        <authorList>
            <person name="Tuo L."/>
        </authorList>
    </citation>
    <scope>NUCLEOTIDE SEQUENCE [LARGE SCALE GENOMIC DNA]</scope>
    <source>
        <strain evidence="7 8">M8JJ-5</strain>
    </source>
</reference>
<keyword evidence="5" id="KW-0460">Magnesium</keyword>
<dbReference type="EMBL" id="QEOP01000001">
    <property type="protein sequence ID" value="PVZ96319.1"/>
    <property type="molecule type" value="Genomic_DNA"/>
</dbReference>
<dbReference type="PANTHER" id="PTHR12001:SF85">
    <property type="entry name" value="SHORT CHAIN ISOPRENYL DIPHOSPHATE SYNTHASE"/>
    <property type="match status" value="1"/>
</dbReference>
<dbReference type="PROSITE" id="PS00723">
    <property type="entry name" value="POLYPRENYL_SYNTHASE_1"/>
    <property type="match status" value="1"/>
</dbReference>
<keyword evidence="8" id="KW-1185">Reference proteome</keyword>
<comment type="similarity">
    <text evidence="2 6">Belongs to the FPP/GGPP synthase family.</text>
</comment>
<keyword evidence="4" id="KW-0479">Metal-binding</keyword>
<dbReference type="GO" id="GO:0008299">
    <property type="term" value="P:isoprenoid biosynthetic process"/>
    <property type="evidence" value="ECO:0007669"/>
    <property type="project" value="InterPro"/>
</dbReference>
<gene>
    <name evidence="7" type="ORF">DDQ50_02705</name>
</gene>
<name>A0A2V1HY22_9MICO</name>
<dbReference type="CDD" id="cd00685">
    <property type="entry name" value="Trans_IPPS_HT"/>
    <property type="match status" value="1"/>
</dbReference>
<evidence type="ECO:0000313" key="7">
    <source>
        <dbReference type="EMBL" id="PVZ96319.1"/>
    </source>
</evidence>
<accession>A0A2V1HY22</accession>
<evidence type="ECO:0000256" key="2">
    <source>
        <dbReference type="ARBA" id="ARBA00006706"/>
    </source>
</evidence>